<dbReference type="Gene3D" id="3.40.630.30">
    <property type="match status" value="1"/>
</dbReference>
<proteinExistence type="predicted"/>
<dbReference type="OrthoDB" id="1884663at2"/>
<gene>
    <name evidence="2" type="ORF">A8708_19335</name>
</gene>
<dbReference type="SUPFAM" id="SSF55729">
    <property type="entry name" value="Acyl-CoA N-acyltransferases (Nat)"/>
    <property type="match status" value="1"/>
</dbReference>
<dbReference type="Proteomes" id="UP000078454">
    <property type="component" value="Unassembled WGS sequence"/>
</dbReference>
<dbReference type="AlphaFoldDB" id="A0A198AHZ4"/>
<dbReference type="STRING" id="1850517.A8708_19335"/>
<protein>
    <submittedName>
        <fullName evidence="2">GNAT family acetyltransferase</fullName>
    </submittedName>
</protein>
<name>A0A198AHZ4_9BACL</name>
<dbReference type="GO" id="GO:0016747">
    <property type="term" value="F:acyltransferase activity, transferring groups other than amino-acyl groups"/>
    <property type="evidence" value="ECO:0007669"/>
    <property type="project" value="InterPro"/>
</dbReference>
<dbReference type="RefSeq" id="WP_068663314.1">
    <property type="nucleotide sequence ID" value="NZ_LYPB01000050.1"/>
</dbReference>
<dbReference type="InterPro" id="IPR000182">
    <property type="entry name" value="GNAT_dom"/>
</dbReference>
<accession>A0A198AHZ4</accession>
<keyword evidence="2" id="KW-0808">Transferase</keyword>
<sequence length="322" mass="35508">MLITWDASYQQAVIALWNDAAVKDGYKELTEQSFDEIFAGNPYWDKENTFLLLENDVVIGFACGCTGDDLPLGDAAGYITCIVLASGYDTDDNYLILLTALEDRFKQLGKGQADVLFFNPMLLPWYIPNTPKHEHNNAPGVLVESKLYTFLLGAGYLERAQQCAMYLHLSAFTMPGEYRVKEAKAGAEGYTIERFDPGKHVGVEDMLEGFGNPLWQKEIGGATARGIPVVIAAHGGKVIGFAGPVIRQANGRGYFAGIGVLPDHEGHGLGSLLFYKLCEAFKEIGTEYMSLFTGMSNPAIRIYERAGFQTVKHFAVMRREFA</sequence>
<evidence type="ECO:0000313" key="2">
    <source>
        <dbReference type="EMBL" id="OAS20690.1"/>
    </source>
</evidence>
<evidence type="ECO:0000313" key="3">
    <source>
        <dbReference type="Proteomes" id="UP000078454"/>
    </source>
</evidence>
<reference evidence="2 3" key="1">
    <citation type="submission" date="2016-05" db="EMBL/GenBank/DDBJ databases">
        <title>Paenibacillus sp. 1ZS3-15 nov., isolated from the rhizosphere soil.</title>
        <authorList>
            <person name="Zhang X.X."/>
            <person name="Zhang J."/>
        </authorList>
    </citation>
    <scope>NUCLEOTIDE SEQUENCE [LARGE SCALE GENOMIC DNA]</scope>
    <source>
        <strain evidence="2 3">1ZS3-15</strain>
    </source>
</reference>
<evidence type="ECO:0000259" key="1">
    <source>
        <dbReference type="PROSITE" id="PS51186"/>
    </source>
</evidence>
<keyword evidence="3" id="KW-1185">Reference proteome</keyword>
<dbReference type="EMBL" id="LYPB01000050">
    <property type="protein sequence ID" value="OAS20690.1"/>
    <property type="molecule type" value="Genomic_DNA"/>
</dbReference>
<dbReference type="InterPro" id="IPR016181">
    <property type="entry name" value="Acyl_CoA_acyltransferase"/>
</dbReference>
<dbReference type="CDD" id="cd04301">
    <property type="entry name" value="NAT_SF"/>
    <property type="match status" value="1"/>
</dbReference>
<dbReference type="Pfam" id="PF00583">
    <property type="entry name" value="Acetyltransf_1"/>
    <property type="match status" value="1"/>
</dbReference>
<organism evidence="2 3">
    <name type="scientific">Paenibacillus oryzisoli</name>
    <dbReference type="NCBI Taxonomy" id="1850517"/>
    <lineage>
        <taxon>Bacteria</taxon>
        <taxon>Bacillati</taxon>
        <taxon>Bacillota</taxon>
        <taxon>Bacilli</taxon>
        <taxon>Bacillales</taxon>
        <taxon>Paenibacillaceae</taxon>
        <taxon>Paenibacillus</taxon>
    </lineage>
</organism>
<feature type="domain" description="N-acetyltransferase" evidence="1">
    <location>
        <begin position="190"/>
        <end position="322"/>
    </location>
</feature>
<dbReference type="PROSITE" id="PS51186">
    <property type="entry name" value="GNAT"/>
    <property type="match status" value="1"/>
</dbReference>
<comment type="caution">
    <text evidence="2">The sequence shown here is derived from an EMBL/GenBank/DDBJ whole genome shotgun (WGS) entry which is preliminary data.</text>
</comment>